<protein>
    <recommendedName>
        <fullName evidence="3">DUF2892 domain-containing protein</fullName>
    </recommendedName>
</protein>
<evidence type="ECO:0000313" key="1">
    <source>
        <dbReference type="EMBL" id="KEO75520.1"/>
    </source>
</evidence>
<dbReference type="EMBL" id="JMIH01000011">
    <property type="protein sequence ID" value="KEO75520.1"/>
    <property type="molecule type" value="Genomic_DNA"/>
</dbReference>
<comment type="caution">
    <text evidence="1">The sequence shown here is derived from an EMBL/GenBank/DDBJ whole genome shotgun (WGS) entry which is preliminary data.</text>
</comment>
<keyword evidence="2" id="KW-1185">Reference proteome</keyword>
<dbReference type="AlphaFoldDB" id="A0A074L4W2"/>
<dbReference type="Proteomes" id="UP000027821">
    <property type="component" value="Unassembled WGS sequence"/>
</dbReference>
<organism evidence="1 2">
    <name type="scientific">Anditalea andensis</name>
    <dbReference type="NCBI Taxonomy" id="1048983"/>
    <lineage>
        <taxon>Bacteria</taxon>
        <taxon>Pseudomonadati</taxon>
        <taxon>Bacteroidota</taxon>
        <taxon>Cytophagia</taxon>
        <taxon>Cytophagales</taxon>
        <taxon>Cytophagaceae</taxon>
        <taxon>Anditalea</taxon>
    </lineage>
</organism>
<accession>A0A074L4W2</accession>
<dbReference type="Gene3D" id="6.10.140.1340">
    <property type="match status" value="1"/>
</dbReference>
<reference evidence="1 2" key="1">
    <citation type="submission" date="2014-04" db="EMBL/GenBank/DDBJ databases">
        <title>Characterization and application of a salt tolerant electro-active bacterium.</title>
        <authorList>
            <person name="Yang L."/>
            <person name="Wei S."/>
            <person name="Tay Q.X.M."/>
        </authorList>
    </citation>
    <scope>NUCLEOTIDE SEQUENCE [LARGE SCALE GENOMIC DNA]</scope>
    <source>
        <strain evidence="1 2">LY1</strain>
    </source>
</reference>
<dbReference type="RefSeq" id="WP_035069761.1">
    <property type="nucleotide sequence ID" value="NZ_JMIH01000011.1"/>
</dbReference>
<sequence length="137" mass="15843">MHITEKITNDRVRSFTSSEINEAIDQQMEENVEFYSIQNPVTIKRRIEELDAEWDIERILELNASTLALTGILLSAIGSKKWLLLSGLVTAFMAQHAIQGWCPPLELLRKLKVRTRKEIDMEKHFLLKALEARPDLK</sequence>
<evidence type="ECO:0008006" key="3">
    <source>
        <dbReference type="Google" id="ProtNLM"/>
    </source>
</evidence>
<proteinExistence type="predicted"/>
<name>A0A074L4W2_9BACT</name>
<gene>
    <name evidence="1" type="ORF">EL17_01340</name>
</gene>
<evidence type="ECO:0000313" key="2">
    <source>
        <dbReference type="Proteomes" id="UP000027821"/>
    </source>
</evidence>
<dbReference type="OrthoDB" id="9799383at2"/>
<dbReference type="eggNOG" id="ENOG5031H39">
    <property type="taxonomic scope" value="Bacteria"/>
</dbReference>